<feature type="domain" description="Flagellar hook-associated protein 2 C-terminal" evidence="7">
    <location>
        <begin position="240"/>
        <end position="504"/>
    </location>
</feature>
<protein>
    <recommendedName>
        <fullName evidence="5">Flagellar hook-associated protein 2</fullName>
        <shortName evidence="5">HAP2</shortName>
    </recommendedName>
    <alternativeName>
        <fullName evidence="5">Flagellar cap protein</fullName>
    </alternativeName>
</protein>
<dbReference type="PANTHER" id="PTHR30288:SF0">
    <property type="entry name" value="FLAGELLAR HOOK-ASSOCIATED PROTEIN 2"/>
    <property type="match status" value="1"/>
</dbReference>
<dbReference type="EMBL" id="JAAVUM010000010">
    <property type="protein sequence ID" value="NKE06789.1"/>
    <property type="molecule type" value="Genomic_DNA"/>
</dbReference>
<keyword evidence="8" id="KW-0966">Cell projection</keyword>
<evidence type="ECO:0000259" key="6">
    <source>
        <dbReference type="Pfam" id="PF02465"/>
    </source>
</evidence>
<comment type="caution">
    <text evidence="8">The sequence shown here is derived from an EMBL/GenBank/DDBJ whole genome shotgun (WGS) entry which is preliminary data.</text>
</comment>
<keyword evidence="3" id="KW-0175">Coiled coil</keyword>
<dbReference type="Pfam" id="PF07196">
    <property type="entry name" value="Flagellin_IN"/>
    <property type="match status" value="1"/>
</dbReference>
<dbReference type="Pfam" id="PF07195">
    <property type="entry name" value="FliD_C"/>
    <property type="match status" value="1"/>
</dbReference>
<evidence type="ECO:0000313" key="8">
    <source>
        <dbReference type="EMBL" id="NKE06789.1"/>
    </source>
</evidence>
<dbReference type="RefSeq" id="WP_167833201.1">
    <property type="nucleotide sequence ID" value="NZ_JAAVUM010000010.1"/>
</dbReference>
<accession>A0A846TJ26</accession>
<reference evidence="8 9" key="1">
    <citation type="submission" date="2020-03" db="EMBL/GenBank/DDBJ databases">
        <authorList>
            <person name="Sun Q."/>
        </authorList>
    </citation>
    <scope>NUCLEOTIDE SEQUENCE [LARGE SCALE GENOMIC DNA]</scope>
    <source>
        <strain evidence="8 9">KACC 21451</strain>
    </source>
</reference>
<name>A0A846TJ26_9BACI</name>
<comment type="function">
    <text evidence="5">Required for morphogenesis and for the elongation of the flagellar filament by facilitating polymerization of the flagellin monomers at the tip of growing filament. Forms a capping structure, which prevents flagellin subunits (transported through the central channel of the flagellum) from leaking out without polymerization at the distal end.</text>
</comment>
<dbReference type="GO" id="GO:0071973">
    <property type="term" value="P:bacterial-type flagellum-dependent cell motility"/>
    <property type="evidence" value="ECO:0007669"/>
    <property type="project" value="TreeGrafter"/>
</dbReference>
<keyword evidence="4 5" id="KW-0975">Bacterial flagellum</keyword>
<dbReference type="GO" id="GO:0009421">
    <property type="term" value="C:bacterial-type flagellum filament cap"/>
    <property type="evidence" value="ECO:0007669"/>
    <property type="project" value="InterPro"/>
</dbReference>
<evidence type="ECO:0000259" key="7">
    <source>
        <dbReference type="Pfam" id="PF07195"/>
    </source>
</evidence>
<comment type="similarity">
    <text evidence="1 5">Belongs to the FliD family.</text>
</comment>
<organism evidence="8 9">
    <name type="scientific">Mesobacillus selenatarsenatis</name>
    <dbReference type="NCBI Taxonomy" id="388741"/>
    <lineage>
        <taxon>Bacteria</taxon>
        <taxon>Bacillati</taxon>
        <taxon>Bacillota</taxon>
        <taxon>Bacilli</taxon>
        <taxon>Bacillales</taxon>
        <taxon>Bacillaceae</taxon>
        <taxon>Mesobacillus</taxon>
    </lineage>
</organism>
<keyword evidence="8" id="KW-0282">Flagellum</keyword>
<evidence type="ECO:0000256" key="5">
    <source>
        <dbReference type="RuleBase" id="RU362066"/>
    </source>
</evidence>
<evidence type="ECO:0000256" key="1">
    <source>
        <dbReference type="ARBA" id="ARBA00009764"/>
    </source>
</evidence>
<dbReference type="InterPro" id="IPR010809">
    <property type="entry name" value="FliD_C"/>
</dbReference>
<dbReference type="AlphaFoldDB" id="A0A846TJ26"/>
<dbReference type="Proteomes" id="UP000587942">
    <property type="component" value="Unassembled WGS sequence"/>
</dbReference>
<proteinExistence type="inferred from homology"/>
<feature type="domain" description="Flagellar hook-associated protein 2 N-terminal" evidence="6">
    <location>
        <begin position="9"/>
        <end position="105"/>
    </location>
</feature>
<keyword evidence="8" id="KW-0969">Cilium</keyword>
<dbReference type="NCBIfam" id="NF005833">
    <property type="entry name" value="PRK07737.1"/>
    <property type="match status" value="1"/>
</dbReference>
<comment type="subcellular location">
    <subcellularLocation>
        <location evidence="5">Secreted</location>
    </subcellularLocation>
    <subcellularLocation>
        <location evidence="5">Bacterial flagellum</location>
    </subcellularLocation>
</comment>
<sequence>MVRIGGLASGMDIDSLVGDLMKAERIPLNKLHQKKQIIEWQRDDYRAMNKLLADLDTSIFDGVFRQSTFTKKKVTTSNEAAVSVRNINATSNLNSSISVSRLAESANMVSSARIGNASFDPNGKLADQKDNFNTPFVLTDTTITIEAIGKDGKMPAAPVEITIDPANDSLNSIIDKINNSNAGVVAFYDSVEGKVSLTAKNSGDNVGDAEIKLTGNFFTNQLNLDANSDLAAGASRGKAGTSAEFTINGLTTTRPTNTFVINGFEYTLKQTTGTNTVAVNSATDEEAVFKSISDFVNKYNETIAGINSKVTEERYRKYQPLSDEEREGMTEKQAEMWDEKAKSGMLRNDSILSSALNKMRTDLYGRVGNDTDAVNDNFDQLAEIGITTSKNYLDRGKLVIDPNKLREAIKNDPNAIYKLFTNESTVESEQGIARKLRATIKDTISTIEGRAGNAMRTNAQFTLGRNLTSIDKQIDRFEDRMIKVEDRYWRQFTAMEKAIQKANEQSAYLMSQFYSG</sequence>
<dbReference type="InterPro" id="IPR040026">
    <property type="entry name" value="FliD"/>
</dbReference>
<dbReference type="GO" id="GO:0005576">
    <property type="term" value="C:extracellular region"/>
    <property type="evidence" value="ECO:0007669"/>
    <property type="project" value="UniProtKB-SubCell"/>
</dbReference>
<evidence type="ECO:0000256" key="3">
    <source>
        <dbReference type="ARBA" id="ARBA00023054"/>
    </source>
</evidence>
<gene>
    <name evidence="8" type="ORF">GWK17_15145</name>
</gene>
<dbReference type="InterPro" id="IPR003481">
    <property type="entry name" value="FliD_N"/>
</dbReference>
<dbReference type="GO" id="GO:0009424">
    <property type="term" value="C:bacterial-type flagellum hook"/>
    <property type="evidence" value="ECO:0007669"/>
    <property type="project" value="UniProtKB-UniRule"/>
</dbReference>
<dbReference type="GO" id="GO:0007155">
    <property type="term" value="P:cell adhesion"/>
    <property type="evidence" value="ECO:0007669"/>
    <property type="project" value="InterPro"/>
</dbReference>
<evidence type="ECO:0000256" key="4">
    <source>
        <dbReference type="ARBA" id="ARBA00023143"/>
    </source>
</evidence>
<evidence type="ECO:0000313" key="9">
    <source>
        <dbReference type="Proteomes" id="UP000587942"/>
    </source>
</evidence>
<dbReference type="Pfam" id="PF02465">
    <property type="entry name" value="FliD_N"/>
    <property type="match status" value="1"/>
</dbReference>
<dbReference type="InterPro" id="IPR010810">
    <property type="entry name" value="Flagellin_hook_IN_motif"/>
</dbReference>
<dbReference type="PANTHER" id="PTHR30288">
    <property type="entry name" value="FLAGELLAR CAP/ASSEMBLY PROTEIN FLID"/>
    <property type="match status" value="1"/>
</dbReference>
<keyword evidence="5" id="KW-0964">Secreted</keyword>
<evidence type="ECO:0000256" key="2">
    <source>
        <dbReference type="ARBA" id="ARBA00011255"/>
    </source>
</evidence>
<comment type="subunit">
    <text evidence="2 5">Homopentamer.</text>
</comment>